<dbReference type="EC" id="4.6.1.12" evidence="5 9"/>
<accession>A0A2U2AP89</accession>
<comment type="cofactor">
    <cofactor evidence="9">
        <name>a divalent metal cation</name>
        <dbReference type="ChEBI" id="CHEBI:60240"/>
    </cofactor>
    <text evidence="9">Binds 1 divalent metal cation per subunit.</text>
</comment>
<feature type="binding site" evidence="9">
    <location>
        <position position="8"/>
    </location>
    <ligand>
        <name>a divalent metal cation</name>
        <dbReference type="ChEBI" id="CHEBI:60240"/>
    </ligand>
</feature>
<dbReference type="FunFam" id="3.30.1330.50:FF:000001">
    <property type="entry name" value="2-C-methyl-D-erythritol 2,4-cyclodiphosphate synthase"/>
    <property type="match status" value="1"/>
</dbReference>
<feature type="binding site" evidence="9">
    <location>
        <position position="142"/>
    </location>
    <ligand>
        <name>4-CDP-2-C-methyl-D-erythritol 2-phosphate</name>
        <dbReference type="ChEBI" id="CHEBI:57919"/>
    </ligand>
</feature>
<comment type="similarity">
    <text evidence="3 9 10">Belongs to the IspF family.</text>
</comment>
<keyword evidence="8 9" id="KW-0456">Lyase</keyword>
<evidence type="ECO:0000256" key="9">
    <source>
        <dbReference type="HAMAP-Rule" id="MF_00107"/>
    </source>
</evidence>
<dbReference type="GO" id="GO:0046872">
    <property type="term" value="F:metal ion binding"/>
    <property type="evidence" value="ECO:0007669"/>
    <property type="project" value="UniProtKB-KW"/>
</dbReference>
<dbReference type="PROSITE" id="PS01350">
    <property type="entry name" value="ISPF"/>
    <property type="match status" value="1"/>
</dbReference>
<gene>
    <name evidence="9" type="primary">ispF</name>
    <name evidence="12" type="ORF">DC082_05760</name>
</gene>
<evidence type="ECO:0000256" key="3">
    <source>
        <dbReference type="ARBA" id="ARBA00008480"/>
    </source>
</evidence>
<feature type="binding site" evidence="9">
    <location>
        <begin position="8"/>
        <end position="10"/>
    </location>
    <ligand>
        <name>4-CDP-2-C-methyl-D-erythritol 2-phosphate</name>
        <dbReference type="ChEBI" id="CHEBI:57919"/>
    </ligand>
</feature>
<reference evidence="12 13" key="1">
    <citation type="journal article" date="2018" name="Genome Announc.">
        <title>Ignatzschineria cameli sp. nov., isolated from necrotic foot tissue of dromedaries (Camelus dromedarius) and associated maggots (Wohlfahrtia species) in Dubai.</title>
        <authorList>
            <person name="Tsang C.C."/>
            <person name="Tang J.Y."/>
            <person name="Fong J.Y."/>
            <person name="Kinne J."/>
            <person name="Lee H.H."/>
            <person name="Joseph M."/>
            <person name="Jose S."/>
            <person name="Schuster R.K."/>
            <person name="Tang Y."/>
            <person name="Sivakumar S."/>
            <person name="Chen J.H."/>
            <person name="Teng J.L."/>
            <person name="Lau S.K."/>
            <person name="Wernery U."/>
            <person name="Woo P.C."/>
        </authorList>
    </citation>
    <scope>NUCLEOTIDE SEQUENCE [LARGE SCALE GENOMIC DNA]</scope>
    <source>
        <strain evidence="12 13">KCTC 22643</strain>
    </source>
</reference>
<evidence type="ECO:0000256" key="1">
    <source>
        <dbReference type="ARBA" id="ARBA00000200"/>
    </source>
</evidence>
<dbReference type="NCBIfam" id="TIGR00151">
    <property type="entry name" value="ispF"/>
    <property type="match status" value="1"/>
</dbReference>
<feature type="binding site" evidence="9">
    <location>
        <begin position="132"/>
        <end position="135"/>
    </location>
    <ligand>
        <name>4-CDP-2-C-methyl-D-erythritol 2-phosphate</name>
        <dbReference type="ChEBI" id="CHEBI:57919"/>
    </ligand>
</feature>
<name>A0A2U2AP89_9GAMM</name>
<feature type="binding site" evidence="9">
    <location>
        <position position="139"/>
    </location>
    <ligand>
        <name>4-CDP-2-C-methyl-D-erythritol 2-phosphate</name>
        <dbReference type="ChEBI" id="CHEBI:57919"/>
    </ligand>
</feature>
<evidence type="ECO:0000256" key="4">
    <source>
        <dbReference type="ARBA" id="ARBA00011233"/>
    </source>
</evidence>
<dbReference type="CDD" id="cd00554">
    <property type="entry name" value="MECDP_synthase"/>
    <property type="match status" value="1"/>
</dbReference>
<dbReference type="UniPathway" id="UPA00056">
    <property type="reaction ID" value="UER00095"/>
</dbReference>
<evidence type="ECO:0000256" key="2">
    <source>
        <dbReference type="ARBA" id="ARBA00004709"/>
    </source>
</evidence>
<feature type="binding site" evidence="9">
    <location>
        <begin position="56"/>
        <end position="58"/>
    </location>
    <ligand>
        <name>4-CDP-2-C-methyl-D-erythritol 2-phosphate</name>
        <dbReference type="ChEBI" id="CHEBI:57919"/>
    </ligand>
</feature>
<keyword evidence="7 9" id="KW-0414">Isoprene biosynthesis</keyword>
<proteinExistence type="inferred from homology"/>
<feature type="site" description="Transition state stabilizer" evidence="9">
    <location>
        <position position="34"/>
    </location>
</feature>
<comment type="caution">
    <text evidence="12">The sequence shown here is derived from an EMBL/GenBank/DDBJ whole genome shotgun (WGS) entry which is preliminary data.</text>
</comment>
<evidence type="ECO:0000256" key="6">
    <source>
        <dbReference type="ARBA" id="ARBA00022723"/>
    </source>
</evidence>
<dbReference type="InterPro" id="IPR020555">
    <property type="entry name" value="MECDP_synthase_CS"/>
</dbReference>
<feature type="binding site" evidence="9">
    <location>
        <begin position="34"/>
        <end position="35"/>
    </location>
    <ligand>
        <name>4-CDP-2-C-methyl-D-erythritol 2-phosphate</name>
        <dbReference type="ChEBI" id="CHEBI:57919"/>
    </ligand>
</feature>
<dbReference type="SUPFAM" id="SSF69765">
    <property type="entry name" value="IpsF-like"/>
    <property type="match status" value="1"/>
</dbReference>
<dbReference type="InterPro" id="IPR036571">
    <property type="entry name" value="MECDP_synthase_sf"/>
</dbReference>
<dbReference type="GO" id="GO:0019288">
    <property type="term" value="P:isopentenyl diphosphate biosynthetic process, methylerythritol 4-phosphate pathway"/>
    <property type="evidence" value="ECO:0007669"/>
    <property type="project" value="UniProtKB-UniRule"/>
</dbReference>
<dbReference type="GO" id="GO:0016114">
    <property type="term" value="P:terpenoid biosynthetic process"/>
    <property type="evidence" value="ECO:0007669"/>
    <property type="project" value="InterPro"/>
</dbReference>
<dbReference type="InterPro" id="IPR003526">
    <property type="entry name" value="MECDP_synthase"/>
</dbReference>
<feature type="binding site" evidence="9">
    <location>
        <position position="10"/>
    </location>
    <ligand>
        <name>a divalent metal cation</name>
        <dbReference type="ChEBI" id="CHEBI:60240"/>
    </ligand>
</feature>
<evidence type="ECO:0000313" key="13">
    <source>
        <dbReference type="Proteomes" id="UP000244948"/>
    </source>
</evidence>
<dbReference type="HAMAP" id="MF_00107">
    <property type="entry name" value="IspF"/>
    <property type="match status" value="1"/>
</dbReference>
<dbReference type="GO" id="GO:0008685">
    <property type="term" value="F:2-C-methyl-D-erythritol 2,4-cyclodiphosphate synthase activity"/>
    <property type="evidence" value="ECO:0007669"/>
    <property type="project" value="UniProtKB-UniRule"/>
</dbReference>
<comment type="catalytic activity">
    <reaction evidence="1 9 10">
        <text>4-CDP-2-C-methyl-D-erythritol 2-phosphate = 2-C-methyl-D-erythritol 2,4-cyclic diphosphate + CMP</text>
        <dbReference type="Rhea" id="RHEA:23864"/>
        <dbReference type="ChEBI" id="CHEBI:57919"/>
        <dbReference type="ChEBI" id="CHEBI:58483"/>
        <dbReference type="ChEBI" id="CHEBI:60377"/>
        <dbReference type="EC" id="4.6.1.12"/>
    </reaction>
</comment>
<evidence type="ECO:0000256" key="10">
    <source>
        <dbReference type="RuleBase" id="RU004395"/>
    </source>
</evidence>
<evidence type="ECO:0000256" key="8">
    <source>
        <dbReference type="ARBA" id="ARBA00023239"/>
    </source>
</evidence>
<feature type="site" description="Transition state stabilizer" evidence="9">
    <location>
        <position position="133"/>
    </location>
</feature>
<protein>
    <recommendedName>
        <fullName evidence="5 9">2-C-methyl-D-erythritol 2,4-cyclodiphosphate synthase</fullName>
        <shortName evidence="9">MECDP-synthase</shortName>
        <shortName evidence="9">MECPP-synthase</shortName>
        <shortName evidence="9">MECPS</shortName>
        <ecNumber evidence="5 9">4.6.1.12</ecNumber>
    </recommendedName>
</protein>
<dbReference type="Proteomes" id="UP000244948">
    <property type="component" value="Unassembled WGS sequence"/>
</dbReference>
<evidence type="ECO:0000256" key="5">
    <source>
        <dbReference type="ARBA" id="ARBA00012579"/>
    </source>
</evidence>
<keyword evidence="6 9" id="KW-0479">Metal-binding</keyword>
<comment type="pathway">
    <text evidence="2 9">Isoprenoid biosynthesis; isopentenyl diphosphate biosynthesis via DXP pathway; isopentenyl diphosphate from 1-deoxy-D-xylulose 5-phosphate: step 4/6.</text>
</comment>
<dbReference type="Gene3D" id="3.30.1330.50">
    <property type="entry name" value="2-C-methyl-D-erythritol 2,4-cyclodiphosphate synthase"/>
    <property type="match status" value="1"/>
</dbReference>
<dbReference type="EMBL" id="QEWR01000002">
    <property type="protein sequence ID" value="PWD85025.1"/>
    <property type="molecule type" value="Genomic_DNA"/>
</dbReference>
<feature type="domain" description="2-C-methyl-D-erythritol 2,4-cyclodiphosphate synthase" evidence="11">
    <location>
        <begin position="1"/>
        <end position="154"/>
    </location>
</feature>
<feature type="binding site" evidence="9">
    <location>
        <position position="42"/>
    </location>
    <ligand>
        <name>a divalent metal cation</name>
        <dbReference type="ChEBI" id="CHEBI:60240"/>
    </ligand>
</feature>
<sequence length="158" mass="17339">MRIGFGFDVHTFQEGDHLMLGGVKIPFHKAFKAHSDGDVVLHALTDAILGAVKAGDIGTLFPDTDPRYKDADSRLLLKEAYQIVLDRGYKIGNIDITIMAEQPKMKPYRAAIESVIAADLNISTEDINVKATTMEKLGFVGREEGIAAQVAVLLKRQE</sequence>
<evidence type="ECO:0000313" key="12">
    <source>
        <dbReference type="EMBL" id="PWD85025.1"/>
    </source>
</evidence>
<dbReference type="AlphaFoldDB" id="A0A2U2AP89"/>
<comment type="function">
    <text evidence="9">Involved in the biosynthesis of isopentenyl diphosphate (IPP) and dimethylallyl diphosphate (DMAPP), two major building blocks of isoprenoid compounds. Catalyzes the conversion of 4-diphosphocytidyl-2-C-methyl-D-erythritol 2-phosphate (CDP-ME2P) to 2-C-methyl-D-erythritol 2,4-cyclodiphosphate (ME-CPP) with a corresponding release of cytidine 5-monophosphate (CMP).</text>
</comment>
<dbReference type="PANTHER" id="PTHR43181">
    <property type="entry name" value="2-C-METHYL-D-ERYTHRITOL 2,4-CYCLODIPHOSPHATE SYNTHASE, CHLOROPLASTIC"/>
    <property type="match status" value="1"/>
</dbReference>
<dbReference type="Pfam" id="PF02542">
    <property type="entry name" value="YgbB"/>
    <property type="match status" value="1"/>
</dbReference>
<dbReference type="RefSeq" id="WP_109236104.1">
    <property type="nucleotide sequence ID" value="NZ_BMXZ01000001.1"/>
</dbReference>
<evidence type="ECO:0000259" key="11">
    <source>
        <dbReference type="Pfam" id="PF02542"/>
    </source>
</evidence>
<comment type="subunit">
    <text evidence="4 9">Homotrimer.</text>
</comment>
<organism evidence="12 13">
    <name type="scientific">Ignatzschineria indica</name>
    <dbReference type="NCBI Taxonomy" id="472583"/>
    <lineage>
        <taxon>Bacteria</taxon>
        <taxon>Pseudomonadati</taxon>
        <taxon>Pseudomonadota</taxon>
        <taxon>Gammaproteobacteria</taxon>
        <taxon>Cardiobacteriales</taxon>
        <taxon>Ignatzschineriaceae</taxon>
        <taxon>Ignatzschineria</taxon>
    </lineage>
</organism>
<evidence type="ECO:0000256" key="7">
    <source>
        <dbReference type="ARBA" id="ARBA00023229"/>
    </source>
</evidence>
<comment type="caution">
    <text evidence="9">Lacks conserved residue(s) required for the propagation of feature annotation.</text>
</comment>
<keyword evidence="13" id="KW-1185">Reference proteome</keyword>
<dbReference type="PANTHER" id="PTHR43181:SF1">
    <property type="entry name" value="2-C-METHYL-D-ERYTHRITOL 2,4-CYCLODIPHOSPHATE SYNTHASE, CHLOROPLASTIC"/>
    <property type="match status" value="1"/>
</dbReference>
<feature type="binding site" evidence="9">
    <location>
        <begin position="61"/>
        <end position="65"/>
    </location>
    <ligand>
        <name>4-CDP-2-C-methyl-D-erythritol 2-phosphate</name>
        <dbReference type="ChEBI" id="CHEBI:57919"/>
    </ligand>
</feature>